<protein>
    <submittedName>
        <fullName evidence="2">MFS family permease</fullName>
    </submittedName>
</protein>
<evidence type="ECO:0000256" key="1">
    <source>
        <dbReference type="SAM" id="Phobius"/>
    </source>
</evidence>
<reference evidence="2 3" key="1">
    <citation type="submission" date="2020-08" db="EMBL/GenBank/DDBJ databases">
        <title>Genomic Encyclopedia of Type Strains, Phase IV (KMG-IV): sequencing the most valuable type-strain genomes for metagenomic binning, comparative biology and taxonomic classification.</title>
        <authorList>
            <person name="Goeker M."/>
        </authorList>
    </citation>
    <scope>NUCLEOTIDE SEQUENCE [LARGE SCALE GENOMIC DNA]</scope>
    <source>
        <strain evidence="2 3">DSM 14878</strain>
    </source>
</reference>
<dbReference type="AlphaFoldDB" id="A0A7W6A4L7"/>
<sequence length="293" mass="30812">MSFSATDAAFEGFRVVRRHPVTALIWGLAYLVLYVATFGLGAGQWAAIMASAQTLEQSSNPSPEEMMALGQAYMGLLVWLAPLGLVIGAVLSAAVARSVLRPAENAWGYLRLGMDEVRVFAVTLAIGVIVGLLSGVLSAIVVTVFGLGVASGQAVMYLIALILGLAAAALVIWLSIKLCLAVPMTIDRRKFTLFESFKATNGQFWPLLGMTIIAVIMSLIVSILGAIISAGTDLATGGISVLAGMDGLSTLDVLARAWPAILVWSVVNALMSALQLAVLYAPFSAAWQGLRDR</sequence>
<comment type="caution">
    <text evidence="2">The sequence shown here is derived from an EMBL/GenBank/DDBJ whole genome shotgun (WGS) entry which is preliminary data.</text>
</comment>
<feature type="transmembrane region" description="Helical" evidence="1">
    <location>
        <begin position="23"/>
        <end position="52"/>
    </location>
</feature>
<feature type="transmembrane region" description="Helical" evidence="1">
    <location>
        <begin position="261"/>
        <end position="283"/>
    </location>
</feature>
<keyword evidence="1" id="KW-0812">Transmembrane</keyword>
<dbReference type="EMBL" id="JACIDA010000001">
    <property type="protein sequence ID" value="MBB3871612.1"/>
    <property type="molecule type" value="Genomic_DNA"/>
</dbReference>
<feature type="transmembrane region" description="Helical" evidence="1">
    <location>
        <begin position="72"/>
        <end position="96"/>
    </location>
</feature>
<dbReference type="Proteomes" id="UP000532936">
    <property type="component" value="Unassembled WGS sequence"/>
</dbReference>
<organism evidence="2 3">
    <name type="scientific">Brevundimonas mediterranea</name>
    <dbReference type="NCBI Taxonomy" id="74329"/>
    <lineage>
        <taxon>Bacteria</taxon>
        <taxon>Pseudomonadati</taxon>
        <taxon>Pseudomonadota</taxon>
        <taxon>Alphaproteobacteria</taxon>
        <taxon>Caulobacterales</taxon>
        <taxon>Caulobacteraceae</taxon>
        <taxon>Brevundimonas</taxon>
    </lineage>
</organism>
<accession>A0A7W6A4L7</accession>
<feature type="transmembrane region" description="Helical" evidence="1">
    <location>
        <begin position="117"/>
        <end position="150"/>
    </location>
</feature>
<gene>
    <name evidence="2" type="ORF">GGR11_001126</name>
</gene>
<keyword evidence="1" id="KW-0472">Membrane</keyword>
<keyword evidence="1" id="KW-1133">Transmembrane helix</keyword>
<proteinExistence type="predicted"/>
<name>A0A7W6A4L7_9CAUL</name>
<evidence type="ECO:0000313" key="2">
    <source>
        <dbReference type="EMBL" id="MBB3871612.1"/>
    </source>
</evidence>
<dbReference type="RefSeq" id="WP_183195772.1">
    <property type="nucleotide sequence ID" value="NZ_JACIDA010000001.1"/>
</dbReference>
<feature type="transmembrane region" description="Helical" evidence="1">
    <location>
        <begin position="156"/>
        <end position="183"/>
    </location>
</feature>
<evidence type="ECO:0000313" key="3">
    <source>
        <dbReference type="Proteomes" id="UP000532936"/>
    </source>
</evidence>
<feature type="transmembrane region" description="Helical" evidence="1">
    <location>
        <begin position="204"/>
        <end position="228"/>
    </location>
</feature>